<dbReference type="Pfam" id="PF00005">
    <property type="entry name" value="ABC_tran"/>
    <property type="match status" value="1"/>
</dbReference>
<evidence type="ECO:0000313" key="4">
    <source>
        <dbReference type="EMBL" id="SEA28020.1"/>
    </source>
</evidence>
<dbReference type="InterPro" id="IPR012701">
    <property type="entry name" value="CP_lyase_PhnL"/>
</dbReference>
<dbReference type="RefSeq" id="WP_092346762.1">
    <property type="nucleotide sequence ID" value="NZ_FNQN01000004.1"/>
</dbReference>
<evidence type="ECO:0000259" key="3">
    <source>
        <dbReference type="PROSITE" id="PS50893"/>
    </source>
</evidence>
<dbReference type="PROSITE" id="PS00211">
    <property type="entry name" value="ABC_TRANSPORTER_1"/>
    <property type="match status" value="1"/>
</dbReference>
<dbReference type="InterPro" id="IPR003593">
    <property type="entry name" value="AAA+_ATPase"/>
</dbReference>
<accession>A0A1H3ZWH8</accession>
<gene>
    <name evidence="4" type="ORF">SAMN05660420_01705</name>
</gene>
<keyword evidence="1" id="KW-0547">Nucleotide-binding</keyword>
<dbReference type="InterPro" id="IPR027417">
    <property type="entry name" value="P-loop_NTPase"/>
</dbReference>
<feature type="domain" description="ABC transporter" evidence="3">
    <location>
        <begin position="2"/>
        <end position="225"/>
    </location>
</feature>
<evidence type="ECO:0000256" key="2">
    <source>
        <dbReference type="ARBA" id="ARBA00022840"/>
    </source>
</evidence>
<dbReference type="GO" id="GO:0016887">
    <property type="term" value="F:ATP hydrolysis activity"/>
    <property type="evidence" value="ECO:0007669"/>
    <property type="project" value="InterPro"/>
</dbReference>
<dbReference type="AlphaFoldDB" id="A0A1H3ZWH8"/>
<keyword evidence="2" id="KW-0067">ATP-binding</keyword>
<dbReference type="InterPro" id="IPR017871">
    <property type="entry name" value="ABC_transporter-like_CS"/>
</dbReference>
<dbReference type="EMBL" id="FNQN01000004">
    <property type="protein sequence ID" value="SEA28020.1"/>
    <property type="molecule type" value="Genomic_DNA"/>
</dbReference>
<evidence type="ECO:0000256" key="1">
    <source>
        <dbReference type="ARBA" id="ARBA00022741"/>
    </source>
</evidence>
<dbReference type="GO" id="GO:0005524">
    <property type="term" value="F:ATP binding"/>
    <property type="evidence" value="ECO:0007669"/>
    <property type="project" value="UniProtKB-KW"/>
</dbReference>
<dbReference type="PROSITE" id="PS50893">
    <property type="entry name" value="ABC_TRANSPORTER_2"/>
    <property type="match status" value="1"/>
</dbReference>
<dbReference type="InterPro" id="IPR015854">
    <property type="entry name" value="ABC_transpr_LolD-like"/>
</dbReference>
<dbReference type="GO" id="GO:0022857">
    <property type="term" value="F:transmembrane transporter activity"/>
    <property type="evidence" value="ECO:0007669"/>
    <property type="project" value="TreeGrafter"/>
</dbReference>
<sequence>MLRVENLQKNFNVKILGDKHIPGCHDISFQLKAGQFVSLSGPSGAGKSTILKCIYRTYLPGSGHIWYDSANYGVVDLATVSERILLDIRNREMAYVSQFLNVIPRVSALDLVMEPILTRNGVSYQEARERACHLLQRLQIPEELFEAYPATFSGGEQQRVNIARAVSWKPRLLLLDEPTASLDVKSIDRVLELLTELRQQGTTMVGIFHDPEIMKKTASHIYPLQ</sequence>
<dbReference type="PANTHER" id="PTHR24220">
    <property type="entry name" value="IMPORT ATP-BINDING PROTEIN"/>
    <property type="match status" value="1"/>
</dbReference>
<dbReference type="OrthoDB" id="9809450at2"/>
<dbReference type="Proteomes" id="UP000199409">
    <property type="component" value="Unassembled WGS sequence"/>
</dbReference>
<proteinExistence type="predicted"/>
<organism evidence="4 5">
    <name type="scientific">Desulfuromusa kysingii</name>
    <dbReference type="NCBI Taxonomy" id="37625"/>
    <lineage>
        <taxon>Bacteria</taxon>
        <taxon>Pseudomonadati</taxon>
        <taxon>Thermodesulfobacteriota</taxon>
        <taxon>Desulfuromonadia</taxon>
        <taxon>Desulfuromonadales</taxon>
        <taxon>Geopsychrobacteraceae</taxon>
        <taxon>Desulfuromusa</taxon>
    </lineage>
</organism>
<dbReference type="Gene3D" id="3.40.50.300">
    <property type="entry name" value="P-loop containing nucleotide triphosphate hydrolases"/>
    <property type="match status" value="1"/>
</dbReference>
<dbReference type="GO" id="GO:0005886">
    <property type="term" value="C:plasma membrane"/>
    <property type="evidence" value="ECO:0007669"/>
    <property type="project" value="TreeGrafter"/>
</dbReference>
<dbReference type="SMART" id="SM00382">
    <property type="entry name" value="AAA"/>
    <property type="match status" value="1"/>
</dbReference>
<evidence type="ECO:0000313" key="5">
    <source>
        <dbReference type="Proteomes" id="UP000199409"/>
    </source>
</evidence>
<dbReference type="SUPFAM" id="SSF52540">
    <property type="entry name" value="P-loop containing nucleoside triphosphate hydrolases"/>
    <property type="match status" value="1"/>
</dbReference>
<protein>
    <submittedName>
        <fullName evidence="4">Alpha-D-ribose 1-methylphosphonate 5-triphosphate synthase subunit PhnL</fullName>
    </submittedName>
</protein>
<reference evidence="4 5" key="1">
    <citation type="submission" date="2016-10" db="EMBL/GenBank/DDBJ databases">
        <authorList>
            <person name="de Groot N.N."/>
        </authorList>
    </citation>
    <scope>NUCLEOTIDE SEQUENCE [LARGE SCALE GENOMIC DNA]</scope>
    <source>
        <strain evidence="4 5">DSM 7343</strain>
    </source>
</reference>
<dbReference type="STRING" id="37625.SAMN05660420_01705"/>
<dbReference type="NCBIfam" id="TIGR02324">
    <property type="entry name" value="CP_lyasePhnL"/>
    <property type="match status" value="1"/>
</dbReference>
<dbReference type="InterPro" id="IPR003439">
    <property type="entry name" value="ABC_transporter-like_ATP-bd"/>
</dbReference>
<name>A0A1H3ZWH8_9BACT</name>
<keyword evidence="5" id="KW-1185">Reference proteome</keyword>